<comment type="caution">
    <text evidence="2">The sequence shown here is derived from an EMBL/GenBank/DDBJ whole genome shotgun (WGS) entry which is preliminary data.</text>
</comment>
<dbReference type="AlphaFoldDB" id="A0A0C1QTE8"/>
<dbReference type="EMBL" id="JHEG02000059">
    <property type="protein sequence ID" value="KIE07133.1"/>
    <property type="molecule type" value="Genomic_DNA"/>
</dbReference>
<evidence type="ECO:0000313" key="3">
    <source>
        <dbReference type="Proteomes" id="UP000029738"/>
    </source>
</evidence>
<evidence type="ECO:0000313" key="1">
    <source>
        <dbReference type="EMBL" id="KAF3889444.1"/>
    </source>
</evidence>
<accession>A0A0C1QTE8</accession>
<dbReference type="STRING" id="1479485.DA73_0238845"/>
<sequence length="62" mass="7029">MILIRTMRQVRTGATIASFRACQTLSRLDLSASDRARAHGATAKMLAGEARRQWLSKQWKRV</sequence>
<evidence type="ECO:0000313" key="2">
    <source>
        <dbReference type="EMBL" id="KIE07133.1"/>
    </source>
</evidence>
<dbReference type="Proteomes" id="UP000029738">
    <property type="component" value="Unassembled WGS sequence"/>
</dbReference>
<protein>
    <submittedName>
        <fullName evidence="2">Uncharacterized protein</fullName>
    </submittedName>
</protein>
<reference evidence="1" key="2">
    <citation type="submission" date="2019-11" db="EMBL/GenBank/DDBJ databases">
        <title>Improved Assembly of Tolypothrix boutellei genome.</title>
        <authorList>
            <person name="Sarangi A.N."/>
            <person name="Mukherjee M."/>
            <person name="Ghosh S."/>
            <person name="Singh D."/>
            <person name="Das A."/>
            <person name="Kant S."/>
            <person name="Prusty A."/>
            <person name="Tripathy S."/>
        </authorList>
    </citation>
    <scope>NUCLEOTIDE SEQUENCE</scope>
    <source>
        <strain evidence="1">VB521301</strain>
    </source>
</reference>
<keyword evidence="3" id="KW-1185">Reference proteome</keyword>
<reference evidence="2" key="1">
    <citation type="journal article" date="2015" name="Genome Announc.">
        <title>Draft Genome Sequence of Tolypothrix boutellei Strain VB521301.</title>
        <authorList>
            <person name="Chandrababunaidu M.M."/>
            <person name="Singh D."/>
            <person name="Sen D."/>
            <person name="Bhan S."/>
            <person name="Das S."/>
            <person name="Gupta A."/>
            <person name="Adhikary S.P."/>
            <person name="Tripathy S."/>
        </authorList>
    </citation>
    <scope>NUCLEOTIDE SEQUENCE</scope>
    <source>
        <strain evidence="2">VB521301</strain>
    </source>
</reference>
<name>A0A0C1QTE8_9CYAN</name>
<dbReference type="RefSeq" id="WP_050046650.1">
    <property type="nucleotide sequence ID" value="NZ_JHEG04000001.1"/>
</dbReference>
<dbReference type="EMBL" id="JHEG04000001">
    <property type="protein sequence ID" value="KAF3889444.1"/>
    <property type="molecule type" value="Genomic_DNA"/>
</dbReference>
<organism evidence="2">
    <name type="scientific">Tolypothrix bouteillei VB521301</name>
    <dbReference type="NCBI Taxonomy" id="1479485"/>
    <lineage>
        <taxon>Bacteria</taxon>
        <taxon>Bacillati</taxon>
        <taxon>Cyanobacteriota</taxon>
        <taxon>Cyanophyceae</taxon>
        <taxon>Nostocales</taxon>
        <taxon>Tolypothrichaceae</taxon>
        <taxon>Tolypothrix</taxon>
    </lineage>
</organism>
<proteinExistence type="predicted"/>
<dbReference type="OrthoDB" id="574475at2"/>
<gene>
    <name evidence="2" type="ORF">DA73_0238845</name>
    <name evidence="1" type="ORF">DA73_0400031160</name>
</gene>